<dbReference type="PANTHER" id="PTHR11808:SF80">
    <property type="entry name" value="CYSTATHIONINE GAMMA-LYASE"/>
    <property type="match status" value="1"/>
</dbReference>
<dbReference type="SUPFAM" id="SSF53383">
    <property type="entry name" value="PLP-dependent transferases"/>
    <property type="match status" value="1"/>
</dbReference>
<dbReference type="Gene3D" id="3.40.640.10">
    <property type="entry name" value="Type I PLP-dependent aspartate aminotransferase-like (Major domain)"/>
    <property type="match status" value="1"/>
</dbReference>
<dbReference type="PROSITE" id="PS00868">
    <property type="entry name" value="CYS_MET_METAB_PP"/>
    <property type="match status" value="1"/>
</dbReference>
<keyword evidence="3 6" id="KW-0808">Transferase</keyword>
<dbReference type="EC" id="2.5.1.-" evidence="3"/>
<keyword evidence="3" id="KW-0486">Methionine biosynthesis</keyword>
<dbReference type="AlphaFoldDB" id="G2DD78"/>
<dbReference type="GO" id="GO:0071266">
    <property type="term" value="P:'de novo' L-methionine biosynthetic process"/>
    <property type="evidence" value="ECO:0007669"/>
    <property type="project" value="UniProtKB-UniRule"/>
</dbReference>
<evidence type="ECO:0000256" key="3">
    <source>
        <dbReference type="HAMAP-Rule" id="MF_02056"/>
    </source>
</evidence>
<dbReference type="PANTHER" id="PTHR11808">
    <property type="entry name" value="TRANS-SULFURATION ENZYME FAMILY MEMBER"/>
    <property type="match status" value="1"/>
</dbReference>
<keyword evidence="7" id="KW-1185">Reference proteome</keyword>
<dbReference type="InterPro" id="IPR015422">
    <property type="entry name" value="PyrdxlP-dep_Trfase_small"/>
</dbReference>
<dbReference type="GO" id="GO:0030170">
    <property type="term" value="F:pyridoxal phosphate binding"/>
    <property type="evidence" value="ECO:0007669"/>
    <property type="project" value="UniProtKB-UniRule"/>
</dbReference>
<evidence type="ECO:0000313" key="6">
    <source>
        <dbReference type="EMBL" id="EGV51457.1"/>
    </source>
</evidence>
<evidence type="ECO:0000256" key="4">
    <source>
        <dbReference type="PIRSR" id="PIRSR001434-2"/>
    </source>
</evidence>
<dbReference type="InterPro" id="IPR000277">
    <property type="entry name" value="Cys/Met-Metab_PyrdxlP-dep_enz"/>
</dbReference>
<organism evidence="6 7">
    <name type="scientific">endosymbiont of Riftia pachyptila</name>
    <name type="common">vent Ph05</name>
    <dbReference type="NCBI Taxonomy" id="1048808"/>
    <lineage>
        <taxon>Bacteria</taxon>
        <taxon>Pseudomonadati</taxon>
        <taxon>Pseudomonadota</taxon>
        <taxon>Gammaproteobacteria</taxon>
        <taxon>sulfur-oxidizing symbionts</taxon>
    </lineage>
</organism>
<proteinExistence type="inferred from homology"/>
<dbReference type="Proteomes" id="UP000004491">
    <property type="component" value="Unassembled WGS sequence"/>
</dbReference>
<comment type="similarity">
    <text evidence="3">Belongs to the trans-sulfuration enzymes family. MetZ subfamily.</text>
</comment>
<dbReference type="GO" id="GO:0016765">
    <property type="term" value="F:transferase activity, transferring alkyl or aryl (other than methyl) groups"/>
    <property type="evidence" value="ECO:0007669"/>
    <property type="project" value="UniProtKB-UniRule"/>
</dbReference>
<comment type="cofactor">
    <cofactor evidence="1 3 5">
        <name>pyridoxal 5'-phosphate</name>
        <dbReference type="ChEBI" id="CHEBI:597326"/>
    </cofactor>
</comment>
<dbReference type="PATRIC" id="fig|1048808.3.peg.1561"/>
<reference evidence="6" key="1">
    <citation type="journal article" date="2011" name="ISME J.">
        <title>The endosymbionts of the deep-sea tubeworms Riftia pachyptila and Tevnia jerichonana share an identical physiology as revealed by proteogenomic analyses.</title>
        <authorList>
            <person name="Gardebrecht A."/>
            <person name="Markert S."/>
            <person name="Felbeck H."/>
            <person name="Thuermer A."/>
            <person name="Albrecht D."/>
            <person name="Wollherr A."/>
            <person name="Kabisch J."/>
            <person name="Lehmann R."/>
            <person name="Daniel R."/>
            <person name="Liesegang H."/>
            <person name="Hecker M."/>
            <person name="Sievert S.M."/>
            <person name="Schweder T."/>
        </authorList>
    </citation>
    <scope>NUCLEOTIDE SEQUENCE [LARGE SCALE GENOMIC DNA]</scope>
</reference>
<keyword evidence="3" id="KW-0028">Amino-acid biosynthesis</keyword>
<accession>G2DD78</accession>
<protein>
    <recommendedName>
        <fullName evidence="3">O-succinylhomoserine sulfhydrylase</fullName>
        <shortName evidence="3">OSH sulfhydrylase</shortName>
        <shortName evidence="3">OSHS sulfhydrylase</shortName>
        <ecNumber evidence="3">2.5.1.-</ecNumber>
    </recommendedName>
</protein>
<dbReference type="CDD" id="cd00614">
    <property type="entry name" value="CGS_like"/>
    <property type="match status" value="1"/>
</dbReference>
<comment type="catalytic activity">
    <reaction evidence="3">
        <text>O-succinyl-L-homoserine + hydrogen sulfide = L-homocysteine + succinate</text>
        <dbReference type="Rhea" id="RHEA:27826"/>
        <dbReference type="ChEBI" id="CHEBI:29919"/>
        <dbReference type="ChEBI" id="CHEBI:30031"/>
        <dbReference type="ChEBI" id="CHEBI:57661"/>
        <dbReference type="ChEBI" id="CHEBI:58199"/>
    </reaction>
</comment>
<comment type="function">
    <text evidence="3">Catalyzes the formation of L-homocysteine from O-succinyl-L-homoserine (OSHS) and hydrogen sulfide.</text>
</comment>
<comment type="pathway">
    <text evidence="3">Amino-acid biosynthesis; L-methionine biosynthesis via de novo pathway; L-homocysteine from O-succinyl-L-homoserine: step 1/1.</text>
</comment>
<dbReference type="InterPro" id="IPR054542">
    <property type="entry name" value="Cys_met_metab_PP"/>
</dbReference>
<dbReference type="NCBIfam" id="TIGR01325">
    <property type="entry name" value="O_suc_HS_sulf"/>
    <property type="match status" value="1"/>
</dbReference>
<feature type="modified residue" description="N6-(pyridoxal phosphate)lysine" evidence="3 4">
    <location>
        <position position="223"/>
    </location>
</feature>
<sequence>MPVSNRFRQARAMSERDSDDWAFATRAIRTGHQRTMEGEHGEPIFTTSSFVFDSAREAAARFSGDQAGNIYARFTNPTVRIFEQRLADLEGGESCVATASGMSAILATCMGLLQAGDHIVSSRSIFGSTTILFNKYLTRFGIEVSYVDLVDMPAWEAAIRPETRMLFIETPSNPLTEVADIRLLADLAHAHDALLVVDNCFCTPALQRPLELGADVVVHSATKFLDGQGRCIGGAVVGDANIVGEEVYGVLRTAGPTMSPFNAWVFLKGLETLDLRMQAHSRNALALAEWLEAQPQVARVYYPGLASHPQHALASRQQSAAGGIVAFDVKGGQQAAWGVVDATELLSITANLGDVKSTITHPATTTHGRLSPEERQAAGIGEGFLRIAVGLESVDDICADLARGLERL</sequence>
<dbReference type="PIRSF" id="PIRSF001434">
    <property type="entry name" value="CGS"/>
    <property type="match status" value="1"/>
</dbReference>
<comment type="caution">
    <text evidence="6">The sequence shown here is derived from an EMBL/GenBank/DDBJ whole genome shotgun (WGS) entry which is preliminary data.</text>
</comment>
<dbReference type="Pfam" id="PF01053">
    <property type="entry name" value="Cys_Met_Meta_PP"/>
    <property type="match status" value="1"/>
</dbReference>
<evidence type="ECO:0000256" key="1">
    <source>
        <dbReference type="ARBA" id="ARBA00001933"/>
    </source>
</evidence>
<dbReference type="InterPro" id="IPR006234">
    <property type="entry name" value="O-succ-hSer_sulfhydrylase"/>
</dbReference>
<dbReference type="EMBL" id="AFOC01000037">
    <property type="protein sequence ID" value="EGV51457.1"/>
    <property type="molecule type" value="Genomic_DNA"/>
</dbReference>
<evidence type="ECO:0000256" key="2">
    <source>
        <dbReference type="ARBA" id="ARBA00022898"/>
    </source>
</evidence>
<evidence type="ECO:0000313" key="7">
    <source>
        <dbReference type="Proteomes" id="UP000004491"/>
    </source>
</evidence>
<comment type="subunit">
    <text evidence="3">Homotetramer.</text>
</comment>
<name>G2DD78_9GAMM</name>
<dbReference type="InterPro" id="IPR015421">
    <property type="entry name" value="PyrdxlP-dep_Trfase_major"/>
</dbReference>
<dbReference type="NCBIfam" id="NF006003">
    <property type="entry name" value="PRK08133.1"/>
    <property type="match status" value="1"/>
</dbReference>
<gene>
    <name evidence="3 6" type="primary">metZ</name>
    <name evidence="6" type="ORF">Rifp1Sym_bj00320</name>
</gene>
<dbReference type="Gene3D" id="3.90.1150.10">
    <property type="entry name" value="Aspartate Aminotransferase, domain 1"/>
    <property type="match status" value="1"/>
</dbReference>
<dbReference type="GO" id="GO:0071268">
    <property type="term" value="P:homocysteine biosynthetic process"/>
    <property type="evidence" value="ECO:0007669"/>
    <property type="project" value="InterPro"/>
</dbReference>
<dbReference type="InterPro" id="IPR015424">
    <property type="entry name" value="PyrdxlP-dep_Trfase"/>
</dbReference>
<keyword evidence="2 3" id="KW-0663">Pyridoxal phosphate</keyword>
<dbReference type="GO" id="GO:0019346">
    <property type="term" value="P:transsulfuration"/>
    <property type="evidence" value="ECO:0007669"/>
    <property type="project" value="InterPro"/>
</dbReference>
<dbReference type="UniPathway" id="UPA00051">
    <property type="reaction ID" value="UER00449"/>
</dbReference>
<dbReference type="FunFam" id="3.90.1150.10:FF:000033">
    <property type="entry name" value="Cystathionine gamma-synthase"/>
    <property type="match status" value="1"/>
</dbReference>
<dbReference type="GO" id="GO:0005737">
    <property type="term" value="C:cytoplasm"/>
    <property type="evidence" value="ECO:0007669"/>
    <property type="project" value="TreeGrafter"/>
</dbReference>
<dbReference type="HAMAP" id="MF_02056">
    <property type="entry name" value="MetZ"/>
    <property type="match status" value="1"/>
</dbReference>
<evidence type="ECO:0000256" key="5">
    <source>
        <dbReference type="RuleBase" id="RU362118"/>
    </source>
</evidence>
<dbReference type="GO" id="GO:0016846">
    <property type="term" value="F:carbon-sulfur lyase activity"/>
    <property type="evidence" value="ECO:0007669"/>
    <property type="project" value="TreeGrafter"/>
</dbReference>
<dbReference type="FunFam" id="3.40.640.10:FF:000046">
    <property type="entry name" value="Cystathionine gamma-lyase"/>
    <property type="match status" value="1"/>
</dbReference>